<gene>
    <name evidence="10" type="ORF">Forpe1208_v004828</name>
</gene>
<keyword evidence="5" id="KW-0507">mRNA processing</keyword>
<evidence type="ECO:0000256" key="5">
    <source>
        <dbReference type="ARBA" id="ARBA00022664"/>
    </source>
</evidence>
<evidence type="ECO:0000313" key="10">
    <source>
        <dbReference type="EMBL" id="KAG7416954.1"/>
    </source>
</evidence>
<organism evidence="10 11">
    <name type="scientific">Fusarium oxysporum f. sp. rapae</name>
    <dbReference type="NCBI Taxonomy" id="485398"/>
    <lineage>
        <taxon>Eukaryota</taxon>
        <taxon>Fungi</taxon>
        <taxon>Dikarya</taxon>
        <taxon>Ascomycota</taxon>
        <taxon>Pezizomycotina</taxon>
        <taxon>Sordariomycetes</taxon>
        <taxon>Hypocreomycetidae</taxon>
        <taxon>Hypocreales</taxon>
        <taxon>Nectriaceae</taxon>
        <taxon>Fusarium</taxon>
        <taxon>Fusarium oxysporum species complex</taxon>
    </lineage>
</organism>
<sequence>MGDSRRSRRPDSRQMWDESDRRDRRGGHNRDNDRDRRGYRSRSRERRGYRDRSRSPDRRQRDRDGDRNRPRDRGPRHHDDRDRRDRRREDAEDAPPRQRRDERRDDDRDKRSKSRRSASPQSRSPTHEALPTRPRPDAKRPAPNMSFNVGSRASRSPPPPSRAQREEESNRSEEGQASEVEEDPMDAEDDDMAAMQAMMGFGGFGTTKNKKVSGNNAGGVHKEKKTEYRHPAFSFFYRITLHVNTCSGLHFDHPKTVPISSTLTTKSPIFTGQHKLQRNICTGLAMAILAPCSIFCSFEGVVLSVTAIHIVLTTLWNWICRPATPTPEELIRSRRENHACRSAVNRVAEVAPRPAADKHPYHRPCHSWWWYAMALWPARDDRLRRKPRRKWWWYILALWPARDDPSRWFILTTAWSISILTFIFFLREISPDIYQGHVRFFTILSFLALEVGRAAYFYHLLKDCSVLVREVCIGLMGHVTGGFCRLGSLFAVPRRSIEQGAIGWRQGKSTETSNHDGRKQSWMEETSGQLNGRQRCRGGFGLQGQG</sequence>
<evidence type="ECO:0000256" key="7">
    <source>
        <dbReference type="ARBA" id="ARBA00023242"/>
    </source>
</evidence>
<dbReference type="EMBL" id="JAELUQ010000003">
    <property type="protein sequence ID" value="KAG7416954.1"/>
    <property type="molecule type" value="Genomic_DNA"/>
</dbReference>
<dbReference type="GO" id="GO:0008380">
    <property type="term" value="P:RNA splicing"/>
    <property type="evidence" value="ECO:0007669"/>
    <property type="project" value="UniProtKB-KW"/>
</dbReference>
<keyword evidence="6" id="KW-0508">mRNA splicing</keyword>
<comment type="subcellular location">
    <subcellularLocation>
        <location evidence="2">Nucleus</location>
    </subcellularLocation>
</comment>
<dbReference type="InterPro" id="IPR013957">
    <property type="entry name" value="SNRNP27"/>
</dbReference>
<dbReference type="Proteomes" id="UP000694050">
    <property type="component" value="Unassembled WGS sequence"/>
</dbReference>
<feature type="domain" description="U4/U6.U5 small nuclear ribonucleoprotein 27kDa protein" evidence="9">
    <location>
        <begin position="190"/>
        <end position="229"/>
    </location>
</feature>
<evidence type="ECO:0000256" key="8">
    <source>
        <dbReference type="SAM" id="MobiDB-lite"/>
    </source>
</evidence>
<dbReference type="PANTHER" id="PTHR31077">
    <property type="entry name" value="U4/U6.U5 SMALL NUCLEAR RIBONUCLEOPROTEIN 27 KDA PROTEIN"/>
    <property type="match status" value="1"/>
</dbReference>
<feature type="compositionally biased region" description="Basic and acidic residues" evidence="8">
    <location>
        <begin position="9"/>
        <end position="38"/>
    </location>
</feature>
<dbReference type="PANTHER" id="PTHR31077:SF1">
    <property type="entry name" value="U4_U6.U5 SMALL NUCLEAR RIBONUCLEOPROTEIN 27 KDA PROTEIN"/>
    <property type="match status" value="1"/>
</dbReference>
<evidence type="ECO:0000256" key="3">
    <source>
        <dbReference type="ARBA" id="ARBA00008218"/>
    </source>
</evidence>
<evidence type="ECO:0000256" key="6">
    <source>
        <dbReference type="ARBA" id="ARBA00023187"/>
    </source>
</evidence>
<accession>A0A8J5P4X9</accession>
<feature type="compositionally biased region" description="Basic and acidic residues" evidence="8">
    <location>
        <begin position="163"/>
        <end position="174"/>
    </location>
</feature>
<protein>
    <recommendedName>
        <fullName evidence="9">U4/U6.U5 small nuclear ribonucleoprotein 27kDa protein domain-containing protein</fullName>
    </recommendedName>
</protein>
<keyword evidence="7" id="KW-0539">Nucleus</keyword>
<feature type="compositionally biased region" description="Basic and acidic residues" evidence="8">
    <location>
        <begin position="46"/>
        <end position="110"/>
    </location>
</feature>
<evidence type="ECO:0000259" key="9">
    <source>
        <dbReference type="Pfam" id="PF08648"/>
    </source>
</evidence>
<reference evidence="10" key="1">
    <citation type="submission" date="2021-04" db="EMBL/GenBank/DDBJ databases">
        <title>First draft genome resource for Brassicaceae pathogens Fusarium oxysporum f. sp. raphani and Fusarium oxysporum f. sp. rapae.</title>
        <authorList>
            <person name="Asai S."/>
        </authorList>
    </citation>
    <scope>NUCLEOTIDE SEQUENCE</scope>
    <source>
        <strain evidence="10">Tf1208</strain>
    </source>
</reference>
<feature type="region of interest" description="Disordered" evidence="8">
    <location>
        <begin position="1"/>
        <end position="185"/>
    </location>
</feature>
<evidence type="ECO:0000256" key="2">
    <source>
        <dbReference type="ARBA" id="ARBA00004123"/>
    </source>
</evidence>
<dbReference type="GO" id="GO:0071011">
    <property type="term" value="C:precatalytic spliceosome"/>
    <property type="evidence" value="ECO:0007669"/>
    <property type="project" value="TreeGrafter"/>
</dbReference>
<evidence type="ECO:0000313" key="11">
    <source>
        <dbReference type="Proteomes" id="UP000694050"/>
    </source>
</evidence>
<dbReference type="Pfam" id="PF08648">
    <property type="entry name" value="SNRNP27"/>
    <property type="match status" value="1"/>
</dbReference>
<comment type="similarity">
    <text evidence="3">Belongs to the SNUT3 family.</text>
</comment>
<comment type="caution">
    <text evidence="10">The sequence shown here is derived from an EMBL/GenBank/DDBJ whole genome shotgun (WGS) entry which is preliminary data.</text>
</comment>
<proteinExistence type="inferred from homology"/>
<dbReference type="GO" id="GO:0006397">
    <property type="term" value="P:mRNA processing"/>
    <property type="evidence" value="ECO:0007669"/>
    <property type="project" value="UniProtKB-KW"/>
</dbReference>
<comment type="subunit">
    <text evidence="4">Part of a tri-snRNP complex.</text>
</comment>
<evidence type="ECO:0000256" key="1">
    <source>
        <dbReference type="ARBA" id="ARBA00003632"/>
    </source>
</evidence>
<name>A0A8J5P4X9_FUSOX</name>
<evidence type="ECO:0000256" key="4">
    <source>
        <dbReference type="ARBA" id="ARBA00011825"/>
    </source>
</evidence>
<comment type="function">
    <text evidence="1">May play a role in mRNA splicing.</text>
</comment>
<dbReference type="AlphaFoldDB" id="A0A8J5P4X9"/>